<gene>
    <name evidence="3" type="ORF">M378DRAFT_118734</name>
</gene>
<evidence type="ECO:0000259" key="2">
    <source>
        <dbReference type="Pfam" id="PF17171"/>
    </source>
</evidence>
<dbReference type="SUPFAM" id="SSF47616">
    <property type="entry name" value="GST C-terminal domain-like"/>
    <property type="match status" value="1"/>
</dbReference>
<feature type="domain" description="Metaxin glutathione S-transferase" evidence="2">
    <location>
        <begin position="228"/>
        <end position="289"/>
    </location>
</feature>
<evidence type="ECO:0000313" key="3">
    <source>
        <dbReference type="EMBL" id="KIL69944.1"/>
    </source>
</evidence>
<name>A0A0C2TRP9_AMAMK</name>
<dbReference type="OrthoDB" id="198787at2759"/>
<dbReference type="InParanoid" id="A0A0C2TRP9"/>
<proteinExistence type="predicted"/>
<reference evidence="3 4" key="1">
    <citation type="submission" date="2014-04" db="EMBL/GenBank/DDBJ databases">
        <title>Evolutionary Origins and Diversification of the Mycorrhizal Mutualists.</title>
        <authorList>
            <consortium name="DOE Joint Genome Institute"/>
            <consortium name="Mycorrhizal Genomics Consortium"/>
            <person name="Kohler A."/>
            <person name="Kuo A."/>
            <person name="Nagy L.G."/>
            <person name="Floudas D."/>
            <person name="Copeland A."/>
            <person name="Barry K.W."/>
            <person name="Cichocki N."/>
            <person name="Veneault-Fourrey C."/>
            <person name="LaButti K."/>
            <person name="Lindquist E.A."/>
            <person name="Lipzen A."/>
            <person name="Lundell T."/>
            <person name="Morin E."/>
            <person name="Murat C."/>
            <person name="Riley R."/>
            <person name="Ohm R."/>
            <person name="Sun H."/>
            <person name="Tunlid A."/>
            <person name="Henrissat B."/>
            <person name="Grigoriev I.V."/>
            <person name="Hibbett D.S."/>
            <person name="Martin F."/>
        </authorList>
    </citation>
    <scope>NUCLEOTIDE SEQUENCE [LARGE SCALE GENOMIC DNA]</scope>
    <source>
        <strain evidence="3 4">Koide BX008</strain>
    </source>
</reference>
<sequence>MLALPTPLANLFALFPLRTYPPILPLSKKPCTAPTLWVQSPVSPDDTLSADVECLKWQAYLAFRGLTAIHLRTDIHPEGCIDRRLPNLHTPSAEIEDGELLPARLIPTWVDSQKGAVDPNLEGYTDEAARDESRAWVTLLEGAVHAGLLLVQPQPSYLKQILAFSFTPSLSFTWSSADQSGTPSSNALPGPSFQTLVTPPPPPATGLTSPIPPSGVRVSPNAVMTRYRDAISALSERLGTDRWFLGSSEPTPLDALAFAYLHCILEFENDSIRVEVSRRANLVAWEKRVRDTVKAAFTVV</sequence>
<dbReference type="STRING" id="946122.A0A0C2TRP9"/>
<dbReference type="Proteomes" id="UP000054549">
    <property type="component" value="Unassembled WGS sequence"/>
</dbReference>
<feature type="region of interest" description="Disordered" evidence="1">
    <location>
        <begin position="177"/>
        <end position="213"/>
    </location>
</feature>
<feature type="compositionally biased region" description="Polar residues" evidence="1">
    <location>
        <begin position="177"/>
        <end position="187"/>
    </location>
</feature>
<protein>
    <recommendedName>
        <fullName evidence="2">Metaxin glutathione S-transferase domain-containing protein</fullName>
    </recommendedName>
</protein>
<dbReference type="HOGENOM" id="CLU_077463_0_0_1"/>
<dbReference type="InterPro" id="IPR033468">
    <property type="entry name" value="Metaxin_GST"/>
</dbReference>
<dbReference type="EMBL" id="KN818225">
    <property type="protein sequence ID" value="KIL69944.1"/>
    <property type="molecule type" value="Genomic_DNA"/>
</dbReference>
<evidence type="ECO:0000313" key="4">
    <source>
        <dbReference type="Proteomes" id="UP000054549"/>
    </source>
</evidence>
<dbReference type="InterPro" id="IPR036282">
    <property type="entry name" value="Glutathione-S-Trfase_C_sf"/>
</dbReference>
<keyword evidence="4" id="KW-1185">Reference proteome</keyword>
<accession>A0A0C2TRP9</accession>
<dbReference type="AlphaFoldDB" id="A0A0C2TRP9"/>
<evidence type="ECO:0000256" key="1">
    <source>
        <dbReference type="SAM" id="MobiDB-lite"/>
    </source>
</evidence>
<dbReference type="Pfam" id="PF17171">
    <property type="entry name" value="GST_C_6"/>
    <property type="match status" value="1"/>
</dbReference>
<organism evidence="3 4">
    <name type="scientific">Amanita muscaria (strain Koide BX008)</name>
    <dbReference type="NCBI Taxonomy" id="946122"/>
    <lineage>
        <taxon>Eukaryota</taxon>
        <taxon>Fungi</taxon>
        <taxon>Dikarya</taxon>
        <taxon>Basidiomycota</taxon>
        <taxon>Agaricomycotina</taxon>
        <taxon>Agaricomycetes</taxon>
        <taxon>Agaricomycetidae</taxon>
        <taxon>Agaricales</taxon>
        <taxon>Pluteineae</taxon>
        <taxon>Amanitaceae</taxon>
        <taxon>Amanita</taxon>
    </lineage>
</organism>
<dbReference type="FunCoup" id="A0A0C2TRP9">
    <property type="interactions" value="101"/>
</dbReference>